<evidence type="ECO:0000313" key="18">
    <source>
        <dbReference type="EMBL" id="KAG2223614.1"/>
    </source>
</evidence>
<dbReference type="GO" id="GO:0003993">
    <property type="term" value="F:acid phosphatase activity"/>
    <property type="evidence" value="ECO:0007669"/>
    <property type="project" value="TreeGrafter"/>
</dbReference>
<evidence type="ECO:0000256" key="3">
    <source>
        <dbReference type="ARBA" id="ARBA00012976"/>
    </source>
</evidence>
<dbReference type="PANTHER" id="PTHR20963">
    <property type="entry name" value="MULTIPLE INOSITOL POLYPHOSPHATE PHOSPHATASE-RELATED"/>
    <property type="match status" value="1"/>
</dbReference>
<name>A0A8H7VQS7_9FUNG</name>
<evidence type="ECO:0000256" key="11">
    <source>
        <dbReference type="ARBA" id="ARBA00031642"/>
    </source>
</evidence>
<evidence type="ECO:0000256" key="10">
    <source>
        <dbReference type="ARBA" id="ARBA00023180"/>
    </source>
</evidence>
<evidence type="ECO:0000256" key="1">
    <source>
        <dbReference type="ARBA" id="ARBA00004236"/>
    </source>
</evidence>
<dbReference type="PROSITE" id="PS00616">
    <property type="entry name" value="HIS_ACID_PHOSPHAT_1"/>
    <property type="match status" value="1"/>
</dbReference>
<keyword evidence="7 17" id="KW-0732">Signal</keyword>
<proteinExistence type="inferred from homology"/>
<comment type="catalytic activity">
    <reaction evidence="14">
        <text>1D-myo-inositol hexakisphosphate + H2O = 1D-myo-inositol 1,2,4,5,6-pentakisphosphate + phosphate</text>
        <dbReference type="Rhea" id="RHEA:16989"/>
        <dbReference type="ChEBI" id="CHEBI:15377"/>
        <dbReference type="ChEBI" id="CHEBI:43474"/>
        <dbReference type="ChEBI" id="CHEBI:57798"/>
        <dbReference type="ChEBI" id="CHEBI:58130"/>
        <dbReference type="EC" id="3.1.3.62"/>
    </reaction>
    <physiologicalReaction direction="left-to-right" evidence="14">
        <dbReference type="Rhea" id="RHEA:16990"/>
    </physiologicalReaction>
</comment>
<comment type="subcellular location">
    <subcellularLocation>
        <location evidence="1">Cell membrane</location>
    </subcellularLocation>
</comment>
<evidence type="ECO:0000256" key="15">
    <source>
        <dbReference type="ARBA" id="ARBA00043832"/>
    </source>
</evidence>
<dbReference type="InterPro" id="IPR016274">
    <property type="entry name" value="Histidine_acid_Pase_euk"/>
</dbReference>
<feature type="disulfide bond" evidence="16">
    <location>
        <begin position="399"/>
        <end position="405"/>
    </location>
</feature>
<dbReference type="InterPro" id="IPR029033">
    <property type="entry name" value="His_PPase_superfam"/>
</dbReference>
<evidence type="ECO:0000256" key="7">
    <source>
        <dbReference type="ARBA" id="ARBA00022729"/>
    </source>
</evidence>
<evidence type="ECO:0000256" key="13">
    <source>
        <dbReference type="ARBA" id="ARBA00043671"/>
    </source>
</evidence>
<dbReference type="InterPro" id="IPR033379">
    <property type="entry name" value="Acid_Pase_AS"/>
</dbReference>
<evidence type="ECO:0000256" key="5">
    <source>
        <dbReference type="ARBA" id="ARBA00018097"/>
    </source>
</evidence>
<comment type="catalytic activity">
    <reaction evidence="13">
        <text>1D-myo-inositol 1,2,4,5,6-pentakisphosphate + H2O = 1D-myo-inositol 1,2,5,6-tetrakisphosphate + phosphate</text>
        <dbReference type="Rhea" id="RHEA:77115"/>
        <dbReference type="ChEBI" id="CHEBI:15377"/>
        <dbReference type="ChEBI" id="CHEBI:43474"/>
        <dbReference type="ChEBI" id="CHEBI:57798"/>
        <dbReference type="ChEBI" id="CHEBI:195535"/>
        <dbReference type="EC" id="3.1.3.62"/>
    </reaction>
    <physiologicalReaction direction="left-to-right" evidence="13">
        <dbReference type="Rhea" id="RHEA:77116"/>
    </physiologicalReaction>
</comment>
<evidence type="ECO:0000256" key="17">
    <source>
        <dbReference type="SAM" id="SignalP"/>
    </source>
</evidence>
<gene>
    <name evidence="18" type="ORF">INT45_009973</name>
</gene>
<dbReference type="PANTHER" id="PTHR20963:SF8">
    <property type="entry name" value="MULTIPLE INOSITOL POLYPHOSPHATE PHOSPHATASE 1"/>
    <property type="match status" value="1"/>
</dbReference>
<keyword evidence="16" id="KW-1015">Disulfide bond</keyword>
<keyword evidence="10" id="KW-0325">Glycoprotein</keyword>
<dbReference type="AlphaFoldDB" id="A0A8H7VQS7"/>
<dbReference type="CDD" id="cd07061">
    <property type="entry name" value="HP_HAP_like"/>
    <property type="match status" value="1"/>
</dbReference>
<reference evidence="18 19" key="1">
    <citation type="submission" date="2020-12" db="EMBL/GenBank/DDBJ databases">
        <title>Metabolic potential, ecology and presence of endohyphal bacteria is reflected in genomic diversity of Mucoromycotina.</title>
        <authorList>
            <person name="Muszewska A."/>
            <person name="Okrasinska A."/>
            <person name="Steczkiewicz K."/>
            <person name="Drgas O."/>
            <person name="Orlowska M."/>
            <person name="Perlinska-Lenart U."/>
            <person name="Aleksandrzak-Piekarczyk T."/>
            <person name="Szatraj K."/>
            <person name="Zielenkiewicz U."/>
            <person name="Pilsyk S."/>
            <person name="Malc E."/>
            <person name="Mieczkowski P."/>
            <person name="Kruszewska J.S."/>
            <person name="Biernat P."/>
            <person name="Pawlowska J."/>
        </authorList>
    </citation>
    <scope>NUCLEOTIDE SEQUENCE [LARGE SCALE GENOMIC DNA]</scope>
    <source>
        <strain evidence="18 19">CBS 142.35</strain>
    </source>
</reference>
<evidence type="ECO:0000256" key="16">
    <source>
        <dbReference type="PIRSR" id="PIRSR000894-2"/>
    </source>
</evidence>
<dbReference type="OrthoDB" id="6509975at2759"/>
<feature type="disulfide bond" evidence="16">
    <location>
        <begin position="253"/>
        <end position="267"/>
    </location>
</feature>
<keyword evidence="9" id="KW-0472">Membrane</keyword>
<dbReference type="PIRSF" id="PIRSF000894">
    <property type="entry name" value="Acid_phosphatase"/>
    <property type="match status" value="1"/>
</dbReference>
<dbReference type="InterPro" id="IPR000560">
    <property type="entry name" value="His_Pase_clade-2"/>
</dbReference>
<dbReference type="EC" id="3.1.3.80" evidence="3"/>
<accession>A0A8H7VQS7</accession>
<keyword evidence="8" id="KW-0378">Hydrolase</keyword>
<feature type="chain" id="PRO_5034850211" description="Multiple inositol polyphosphate phosphatase 1" evidence="17">
    <location>
        <begin position="26"/>
        <end position="428"/>
    </location>
</feature>
<dbReference type="GO" id="GO:0052745">
    <property type="term" value="F:inositol phosphate phosphatase activity"/>
    <property type="evidence" value="ECO:0007669"/>
    <property type="project" value="TreeGrafter"/>
</dbReference>
<dbReference type="GO" id="GO:0034417">
    <property type="term" value="F:bisphosphoglycerate 3-phosphatase activity"/>
    <property type="evidence" value="ECO:0007669"/>
    <property type="project" value="UniProtKB-EC"/>
</dbReference>
<dbReference type="Gene3D" id="3.40.50.1240">
    <property type="entry name" value="Phosphoglycerate mutase-like"/>
    <property type="match status" value="1"/>
</dbReference>
<organism evidence="18 19">
    <name type="scientific">Circinella minor</name>
    <dbReference type="NCBI Taxonomy" id="1195481"/>
    <lineage>
        <taxon>Eukaryota</taxon>
        <taxon>Fungi</taxon>
        <taxon>Fungi incertae sedis</taxon>
        <taxon>Mucoromycota</taxon>
        <taxon>Mucoromycotina</taxon>
        <taxon>Mucoromycetes</taxon>
        <taxon>Mucorales</taxon>
        <taxon>Lichtheimiaceae</taxon>
        <taxon>Circinella</taxon>
    </lineage>
</organism>
<evidence type="ECO:0000313" key="19">
    <source>
        <dbReference type="Proteomes" id="UP000646827"/>
    </source>
</evidence>
<keyword evidence="6" id="KW-1003">Cell membrane</keyword>
<protein>
    <recommendedName>
        <fullName evidence="5">Multiple inositol polyphosphate phosphatase 1</fullName>
        <ecNumber evidence="4">3.1.3.62</ecNumber>
        <ecNumber evidence="3">3.1.3.80</ecNumber>
    </recommendedName>
    <alternativeName>
        <fullName evidence="11">2,3-bisphosphoglycerate 3-phosphatase</fullName>
    </alternativeName>
</protein>
<evidence type="ECO:0000256" key="8">
    <source>
        <dbReference type="ARBA" id="ARBA00022801"/>
    </source>
</evidence>
<evidence type="ECO:0000256" key="14">
    <source>
        <dbReference type="ARBA" id="ARBA00043691"/>
    </source>
</evidence>
<comment type="catalytic activity">
    <reaction evidence="15">
        <text>(2R)-2,3-bisphosphoglycerate + H2O = (2R)-2-phosphoglycerate + phosphate</text>
        <dbReference type="Rhea" id="RHEA:27381"/>
        <dbReference type="ChEBI" id="CHEBI:15377"/>
        <dbReference type="ChEBI" id="CHEBI:43474"/>
        <dbReference type="ChEBI" id="CHEBI:58248"/>
        <dbReference type="ChEBI" id="CHEBI:58289"/>
        <dbReference type="EC" id="3.1.3.80"/>
    </reaction>
    <physiologicalReaction direction="left-to-right" evidence="15">
        <dbReference type="Rhea" id="RHEA:27382"/>
    </physiologicalReaction>
</comment>
<dbReference type="EMBL" id="JAEPRB010000057">
    <property type="protein sequence ID" value="KAG2223614.1"/>
    <property type="molecule type" value="Genomic_DNA"/>
</dbReference>
<comment type="catalytic activity">
    <reaction evidence="12">
        <text>1D-myo-inositol 1,2,5,6-tetrakisphosphate + H2O = 1D-myo-inositol 1,2,6-trisphosphate + phosphate</text>
        <dbReference type="Rhea" id="RHEA:77119"/>
        <dbReference type="ChEBI" id="CHEBI:15377"/>
        <dbReference type="ChEBI" id="CHEBI:43474"/>
        <dbReference type="ChEBI" id="CHEBI:195535"/>
        <dbReference type="ChEBI" id="CHEBI:195537"/>
        <dbReference type="EC" id="3.1.3.62"/>
    </reaction>
    <physiologicalReaction direction="left-to-right" evidence="12">
        <dbReference type="Rhea" id="RHEA:77120"/>
    </physiologicalReaction>
</comment>
<feature type="signal peptide" evidence="17">
    <location>
        <begin position="1"/>
        <end position="25"/>
    </location>
</feature>
<evidence type="ECO:0000256" key="2">
    <source>
        <dbReference type="ARBA" id="ARBA00008422"/>
    </source>
</evidence>
<evidence type="ECO:0000256" key="12">
    <source>
        <dbReference type="ARBA" id="ARBA00043668"/>
    </source>
</evidence>
<comment type="caution">
    <text evidence="18">The sequence shown here is derived from an EMBL/GenBank/DDBJ whole genome shotgun (WGS) entry which is preliminary data.</text>
</comment>
<dbReference type="Pfam" id="PF00328">
    <property type="entry name" value="His_Phos_2"/>
    <property type="match status" value="1"/>
</dbReference>
<evidence type="ECO:0000256" key="4">
    <source>
        <dbReference type="ARBA" id="ARBA00013040"/>
    </source>
</evidence>
<dbReference type="SUPFAM" id="SSF53254">
    <property type="entry name" value="Phosphoglycerate mutase-like"/>
    <property type="match status" value="1"/>
</dbReference>
<dbReference type="Proteomes" id="UP000646827">
    <property type="component" value="Unassembled WGS sequence"/>
</dbReference>
<evidence type="ECO:0000256" key="9">
    <source>
        <dbReference type="ARBA" id="ARBA00023136"/>
    </source>
</evidence>
<sequence length="428" mass="47980">MQLTFPTLALAALVCWQSLILPTHGQYHHDINWVKRHLGSKSPYPVPENPATLKGYTLEQLQLVVRHGSRYPSDGDTEDIANILEKLQESKNKTALAWLEDYENDFTQERSGALNTQGQLEQYLHGRRVSEQYPDLIDSIFNLDIPLGIKSASSESERTSQSATAFHMGLFEGQGDLGKAKQVAIPLFMYPREGDKLIAIDDNCPAWDVATENSGAESDLYQEKSHKATAQRLTTDLGIDITVSDVEYIYAGCCFDISHQEREDTFCSLLSEQDILESEYREDLSYYYKYSYGTSLNEQVACALAQDIVKHIEEKDAQLVLKVGHTQTILFLQTFLGVHHEDPVLYANSTQSVIDNRVFRTSNIGTMASNVAFELLSNKKGEQFVRVLVSEIPVALPGCDGKEVCPLETFKEALASKLKCNFDEICAK</sequence>
<keyword evidence="19" id="KW-1185">Reference proteome</keyword>
<dbReference type="EC" id="3.1.3.62" evidence="4"/>
<comment type="similarity">
    <text evidence="2">Belongs to the histidine acid phosphatase family. MINPP1 subfamily.</text>
</comment>
<evidence type="ECO:0000256" key="6">
    <source>
        <dbReference type="ARBA" id="ARBA00022475"/>
    </source>
</evidence>
<dbReference type="GO" id="GO:0005886">
    <property type="term" value="C:plasma membrane"/>
    <property type="evidence" value="ECO:0007669"/>
    <property type="project" value="UniProtKB-SubCell"/>
</dbReference>